<name>A0AAV2S7U8_MEGNR</name>
<accession>A0AAV2S7U8</accession>
<dbReference type="InterPro" id="IPR032629">
    <property type="entry name" value="DCB_dom"/>
</dbReference>
<evidence type="ECO:0000259" key="2">
    <source>
        <dbReference type="Pfam" id="PF16213"/>
    </source>
</evidence>
<feature type="domain" description="Mon2/Sec7/BIG1-like dimerisation and cyclophilin-binding" evidence="2">
    <location>
        <begin position="8"/>
        <end position="150"/>
    </location>
</feature>
<reference evidence="3 4" key="1">
    <citation type="submission" date="2024-05" db="EMBL/GenBank/DDBJ databases">
        <authorList>
            <person name="Wallberg A."/>
        </authorList>
    </citation>
    <scope>NUCLEOTIDE SEQUENCE [LARGE SCALE GENOMIC DNA]</scope>
</reference>
<evidence type="ECO:0000313" key="4">
    <source>
        <dbReference type="Proteomes" id="UP001497623"/>
    </source>
</evidence>
<feature type="non-terminal residue" evidence="3">
    <location>
        <position position="432"/>
    </location>
</feature>
<gene>
    <name evidence="3" type="ORF">MNOR_LOCUS32923</name>
</gene>
<feature type="compositionally biased region" description="Basic and acidic residues" evidence="1">
    <location>
        <begin position="178"/>
        <end position="189"/>
    </location>
</feature>
<protein>
    <recommendedName>
        <fullName evidence="2">Mon2/Sec7/BIG1-like dimerisation and cyclophilin-binding domain-containing protein</fullName>
    </recommendedName>
</protein>
<organism evidence="3 4">
    <name type="scientific">Meganyctiphanes norvegica</name>
    <name type="common">Northern krill</name>
    <name type="synonym">Thysanopoda norvegica</name>
    <dbReference type="NCBI Taxonomy" id="48144"/>
    <lineage>
        <taxon>Eukaryota</taxon>
        <taxon>Metazoa</taxon>
        <taxon>Ecdysozoa</taxon>
        <taxon>Arthropoda</taxon>
        <taxon>Crustacea</taxon>
        <taxon>Multicrustacea</taxon>
        <taxon>Malacostraca</taxon>
        <taxon>Eumalacostraca</taxon>
        <taxon>Eucarida</taxon>
        <taxon>Euphausiacea</taxon>
        <taxon>Euphausiidae</taxon>
        <taxon>Meganyctiphanes</taxon>
    </lineage>
</organism>
<dbReference type="Pfam" id="PF16213">
    <property type="entry name" value="DCB"/>
    <property type="match status" value="1"/>
</dbReference>
<dbReference type="AlphaFoldDB" id="A0AAV2S7U8"/>
<dbReference type="InterPro" id="IPR016024">
    <property type="entry name" value="ARM-type_fold"/>
</dbReference>
<dbReference type="EMBL" id="CAXKWB010045980">
    <property type="protein sequence ID" value="CAL4163096.1"/>
    <property type="molecule type" value="Genomic_DNA"/>
</dbReference>
<comment type="caution">
    <text evidence="3">The sequence shown here is derived from an EMBL/GenBank/DDBJ whole genome shotgun (WGS) entry which is preliminary data.</text>
</comment>
<evidence type="ECO:0000313" key="3">
    <source>
        <dbReference type="EMBL" id="CAL4163096.1"/>
    </source>
</evidence>
<dbReference type="Proteomes" id="UP001497623">
    <property type="component" value="Unassembled WGS sequence"/>
</dbReference>
<evidence type="ECO:0000256" key="1">
    <source>
        <dbReference type="SAM" id="MobiDB-lite"/>
    </source>
</evidence>
<proteinExistence type="predicted"/>
<sequence length="432" mass="46983">MEEVLEQVIREATSPKFSAIAQAAKEANDVLESQAGLLRSPPHELRSVCLRALQLALESKQSKLISLAISGFYKLLRDTEFHSGYEEDDETTWLPSQLLGAIQSLPHHTHDTQVELLKAVLNMSCVSGIVVSGQIVRQVVGVCGLAYSRGGQQLRTSAQSAASQAIARLVTQLKEESQEQEQLRSKDNQLQKTSQDNQDEEDLDYIAPPYDEMVPVINLIADKLNDATKNQEDKKGPEVPALFLLECASTLLSNLAGPIASNTGSKKTKGTLLGKSTLYSKSSEQCNSAPAYCSTLLVAALWQRLCPALVALLGSPVSQRLAKTSSRSDGQMGRGSGCLANPGPLFNNQQARAIYNVACWLVVLMGSVGEMRPVLESLLHRMLLYPPPQCRLDALKAVSELLGNPTKLVQLAGPILHTDPRNPHQNDLALFR</sequence>
<keyword evidence="4" id="KW-1185">Reference proteome</keyword>
<feature type="region of interest" description="Disordered" evidence="1">
    <location>
        <begin position="178"/>
        <end position="201"/>
    </location>
</feature>
<dbReference type="SUPFAM" id="SSF48371">
    <property type="entry name" value="ARM repeat"/>
    <property type="match status" value="1"/>
</dbReference>